<dbReference type="Proteomes" id="UP000247810">
    <property type="component" value="Unassembled WGS sequence"/>
</dbReference>
<dbReference type="VEuPathDB" id="FungiDB:BO71DRAFT_128696"/>
<protein>
    <submittedName>
        <fullName evidence="2">Uncharacterized protein</fullName>
    </submittedName>
</protein>
<dbReference type="STRING" id="1448320.A0A319DKT9"/>
<gene>
    <name evidence="2" type="ORF">BO71DRAFT_128696</name>
</gene>
<proteinExistence type="predicted"/>
<sequence length="81" mass="8806">MTADMDTQNEIDDGLPGPGAPTPLSALEGIAGLTGRDIKLFVDAGYHTVESIAYTYVLSFSSSSPWYRCTLQICLQFLFRA</sequence>
<dbReference type="AlphaFoldDB" id="A0A319DKT9"/>
<dbReference type="EMBL" id="KZ826074">
    <property type="protein sequence ID" value="PYH88678.1"/>
    <property type="molecule type" value="Genomic_DNA"/>
</dbReference>
<dbReference type="GO" id="GO:0000166">
    <property type="term" value="F:nucleotide binding"/>
    <property type="evidence" value="ECO:0007669"/>
    <property type="project" value="InterPro"/>
</dbReference>
<reference evidence="2 3" key="1">
    <citation type="submission" date="2018-02" db="EMBL/GenBank/DDBJ databases">
        <title>The genomes of Aspergillus section Nigri reveals drivers in fungal speciation.</title>
        <authorList>
            <consortium name="DOE Joint Genome Institute"/>
            <person name="Vesth T.C."/>
            <person name="Nybo J."/>
            <person name="Theobald S."/>
            <person name="Brandl J."/>
            <person name="Frisvad J.C."/>
            <person name="Nielsen K.F."/>
            <person name="Lyhne E.K."/>
            <person name="Kogle M.E."/>
            <person name="Kuo A."/>
            <person name="Riley R."/>
            <person name="Clum A."/>
            <person name="Nolan M."/>
            <person name="Lipzen A."/>
            <person name="Salamov A."/>
            <person name="Henrissat B."/>
            <person name="Wiebenga A."/>
            <person name="De vries R.P."/>
            <person name="Grigoriev I.V."/>
            <person name="Mortensen U.H."/>
            <person name="Andersen M.R."/>
            <person name="Baker S.E."/>
        </authorList>
    </citation>
    <scope>NUCLEOTIDE SEQUENCE [LARGE SCALE GENOMIC DNA]</scope>
    <source>
        <strain evidence="2 3">CBS 707.79</strain>
    </source>
</reference>
<dbReference type="InterPro" id="IPR010995">
    <property type="entry name" value="DNA_repair_Rad51/TF_NusA_a-hlx"/>
</dbReference>
<dbReference type="SUPFAM" id="SSF47794">
    <property type="entry name" value="Rad51 N-terminal domain-like"/>
    <property type="match status" value="1"/>
</dbReference>
<evidence type="ECO:0000313" key="2">
    <source>
        <dbReference type="EMBL" id="PYH88678.1"/>
    </source>
</evidence>
<organism evidence="2 3">
    <name type="scientific">Aspergillus ellipticus CBS 707.79</name>
    <dbReference type="NCBI Taxonomy" id="1448320"/>
    <lineage>
        <taxon>Eukaryota</taxon>
        <taxon>Fungi</taxon>
        <taxon>Dikarya</taxon>
        <taxon>Ascomycota</taxon>
        <taxon>Pezizomycotina</taxon>
        <taxon>Eurotiomycetes</taxon>
        <taxon>Eurotiomycetidae</taxon>
        <taxon>Eurotiales</taxon>
        <taxon>Aspergillaceae</taxon>
        <taxon>Aspergillus</taxon>
        <taxon>Aspergillus subgen. Circumdati</taxon>
    </lineage>
</organism>
<evidence type="ECO:0000313" key="3">
    <source>
        <dbReference type="Proteomes" id="UP000247810"/>
    </source>
</evidence>
<keyword evidence="3" id="KW-1185">Reference proteome</keyword>
<feature type="region of interest" description="Disordered" evidence="1">
    <location>
        <begin position="1"/>
        <end position="22"/>
    </location>
</feature>
<accession>A0A319DKT9</accession>
<dbReference type="Gene3D" id="1.10.150.20">
    <property type="entry name" value="5' to 3' exonuclease, C-terminal subdomain"/>
    <property type="match status" value="1"/>
</dbReference>
<evidence type="ECO:0000256" key="1">
    <source>
        <dbReference type="SAM" id="MobiDB-lite"/>
    </source>
</evidence>
<name>A0A319DKT9_9EURO</name>
<dbReference type="OrthoDB" id="10251254at2759"/>